<accession>C8W2M3</accession>
<proteinExistence type="predicted"/>
<evidence type="ECO:0000313" key="3">
    <source>
        <dbReference type="Proteomes" id="UP000002217"/>
    </source>
</evidence>
<gene>
    <name evidence="2" type="ordered locus">Dtox_2952</name>
</gene>
<keyword evidence="1" id="KW-1133">Transmembrane helix</keyword>
<keyword evidence="1" id="KW-0472">Membrane</keyword>
<dbReference type="Proteomes" id="UP000002217">
    <property type="component" value="Chromosome"/>
</dbReference>
<organism evidence="2 3">
    <name type="scientific">Desulfofarcimen acetoxidans (strain ATCC 49208 / DSM 771 / KCTC 5769 / VKM B-1644 / 5575)</name>
    <name type="common">Desulfotomaculum acetoxidans</name>
    <dbReference type="NCBI Taxonomy" id="485916"/>
    <lineage>
        <taxon>Bacteria</taxon>
        <taxon>Bacillati</taxon>
        <taxon>Bacillota</taxon>
        <taxon>Clostridia</taxon>
        <taxon>Eubacteriales</taxon>
        <taxon>Peptococcaceae</taxon>
        <taxon>Desulfofarcimen</taxon>
    </lineage>
</organism>
<sequence length="151" mass="17456">MPWLIVFIFSWILFFMFFDRKRMAVGLWGGFMFAALASIVDWGIQQMGLYEFRYLIIPFFGSSLFYIWGPVFTMGALFFQFLQPNRLLQVANILVFSVAYLSMESLIVKSGAASYHNWHLLASFGIDLLTFFSFSYIGGLVINAIEQKKAY</sequence>
<evidence type="ECO:0000256" key="1">
    <source>
        <dbReference type="SAM" id="Phobius"/>
    </source>
</evidence>
<dbReference type="HOGENOM" id="CLU_1748796_0_0_9"/>
<dbReference type="KEGG" id="dae:Dtox_2952"/>
<dbReference type="eggNOG" id="ENOG5032PE4">
    <property type="taxonomic scope" value="Bacteria"/>
</dbReference>
<evidence type="ECO:0008006" key="4">
    <source>
        <dbReference type="Google" id="ProtNLM"/>
    </source>
</evidence>
<dbReference type="AlphaFoldDB" id="C8W2M3"/>
<keyword evidence="3" id="KW-1185">Reference proteome</keyword>
<dbReference type="EMBL" id="CP001720">
    <property type="protein sequence ID" value="ACV63707.1"/>
    <property type="molecule type" value="Genomic_DNA"/>
</dbReference>
<protein>
    <recommendedName>
        <fullName evidence="4">Lycopene cyclase domain-containing protein</fullName>
    </recommendedName>
</protein>
<feature type="transmembrane region" description="Helical" evidence="1">
    <location>
        <begin position="90"/>
        <end position="108"/>
    </location>
</feature>
<dbReference type="RefSeq" id="WP_015758399.1">
    <property type="nucleotide sequence ID" value="NC_013216.1"/>
</dbReference>
<feature type="transmembrane region" description="Helical" evidence="1">
    <location>
        <begin position="25"/>
        <end position="44"/>
    </location>
</feature>
<evidence type="ECO:0000313" key="2">
    <source>
        <dbReference type="EMBL" id="ACV63707.1"/>
    </source>
</evidence>
<feature type="transmembrane region" description="Helical" evidence="1">
    <location>
        <begin position="56"/>
        <end position="78"/>
    </location>
</feature>
<reference evidence="2 3" key="1">
    <citation type="journal article" date="2009" name="Stand. Genomic Sci.">
        <title>Complete genome sequence of Desulfotomaculum acetoxidans type strain (5575).</title>
        <authorList>
            <person name="Spring S."/>
            <person name="Lapidus A."/>
            <person name="Schroder M."/>
            <person name="Gleim D."/>
            <person name="Sims D."/>
            <person name="Meincke L."/>
            <person name="Glavina Del Rio T."/>
            <person name="Tice H."/>
            <person name="Copeland A."/>
            <person name="Cheng J.F."/>
            <person name="Lucas S."/>
            <person name="Chen F."/>
            <person name="Nolan M."/>
            <person name="Bruce D."/>
            <person name="Goodwin L."/>
            <person name="Pitluck S."/>
            <person name="Ivanova N."/>
            <person name="Mavromatis K."/>
            <person name="Mikhailova N."/>
            <person name="Pati A."/>
            <person name="Chen A."/>
            <person name="Palaniappan K."/>
            <person name="Land M."/>
            <person name="Hauser L."/>
            <person name="Chang Y.J."/>
            <person name="Jeffries C.D."/>
            <person name="Chain P."/>
            <person name="Saunders E."/>
            <person name="Brettin T."/>
            <person name="Detter J.C."/>
            <person name="Goker M."/>
            <person name="Bristow J."/>
            <person name="Eisen J.A."/>
            <person name="Markowitz V."/>
            <person name="Hugenholtz P."/>
            <person name="Kyrpides N.C."/>
            <person name="Klenk H.P."/>
            <person name="Han C."/>
        </authorList>
    </citation>
    <scope>NUCLEOTIDE SEQUENCE [LARGE SCALE GENOMIC DNA]</scope>
    <source>
        <strain evidence="3">ATCC 49208 / DSM 771 / VKM B-1644</strain>
    </source>
</reference>
<keyword evidence="1" id="KW-0812">Transmembrane</keyword>
<dbReference type="STRING" id="485916.Dtox_2952"/>
<feature type="transmembrane region" description="Helical" evidence="1">
    <location>
        <begin position="120"/>
        <end position="145"/>
    </location>
</feature>
<name>C8W2M3_DESAS</name>
<dbReference type="OrthoDB" id="1724157at2"/>